<evidence type="ECO:0000313" key="4">
    <source>
        <dbReference type="Proteomes" id="UP000002215"/>
    </source>
</evidence>
<dbReference type="PANTHER" id="PTHR44520:SF2">
    <property type="entry name" value="RESPONSE REGULATOR RCP1"/>
    <property type="match status" value="1"/>
</dbReference>
<sequence>MLNNQEKLLFTIYVVVYDKASLVIEIPVFFKQSTMQFGMTNAAIMRLIIYPPLNNNDMAKHGPLLILEDDEDDREIYVNVLKEMGMRNEIFFFDAGDALLTYLQTTTDRPMIIIADINVPRMNGLELRRQINLDERLRKKSIPFVFLTTIESREIVDEVYDLTVQGYFIKKPFYDDIARQIRTVLEYWLIARHPNQ</sequence>
<dbReference type="EMBL" id="CP001699">
    <property type="protein sequence ID" value="ACU62322.1"/>
    <property type="molecule type" value="Genomic_DNA"/>
</dbReference>
<dbReference type="KEGG" id="cpi:Cpin_4888"/>
<dbReference type="Pfam" id="PF00072">
    <property type="entry name" value="Response_reg"/>
    <property type="match status" value="1"/>
</dbReference>
<dbReference type="GO" id="GO:0000160">
    <property type="term" value="P:phosphorelay signal transduction system"/>
    <property type="evidence" value="ECO:0007669"/>
    <property type="project" value="InterPro"/>
</dbReference>
<evidence type="ECO:0000313" key="3">
    <source>
        <dbReference type="EMBL" id="ACU62322.1"/>
    </source>
</evidence>
<dbReference type="InterPro" id="IPR001789">
    <property type="entry name" value="Sig_transdc_resp-reg_receiver"/>
</dbReference>
<accession>A0A979G7W6</accession>
<gene>
    <name evidence="3" type="ordered locus">Cpin_4888</name>
</gene>
<dbReference type="AlphaFoldDB" id="A0A979G7W6"/>
<dbReference type="Gene3D" id="3.40.50.2300">
    <property type="match status" value="1"/>
</dbReference>
<protein>
    <submittedName>
        <fullName evidence="3">Response regulator receiver protein</fullName>
    </submittedName>
</protein>
<dbReference type="InterPro" id="IPR052893">
    <property type="entry name" value="TCS_response_regulator"/>
</dbReference>
<evidence type="ECO:0000259" key="2">
    <source>
        <dbReference type="PROSITE" id="PS50110"/>
    </source>
</evidence>
<dbReference type="PANTHER" id="PTHR44520">
    <property type="entry name" value="RESPONSE REGULATOR RCP1-RELATED"/>
    <property type="match status" value="1"/>
</dbReference>
<dbReference type="SMART" id="SM00448">
    <property type="entry name" value="REC"/>
    <property type="match status" value="1"/>
</dbReference>
<keyword evidence="1" id="KW-0597">Phosphoprotein</keyword>
<reference evidence="3 4" key="2">
    <citation type="journal article" date="2010" name="Stand. Genomic Sci.">
        <title>Complete genome sequence of Chitinophaga pinensis type strain (UQM 2034).</title>
        <authorList>
            <person name="Glavina Del Rio T."/>
            <person name="Abt B."/>
            <person name="Spring S."/>
            <person name="Lapidus A."/>
            <person name="Nolan M."/>
            <person name="Tice H."/>
            <person name="Copeland A."/>
            <person name="Cheng J.F."/>
            <person name="Chen F."/>
            <person name="Bruce D."/>
            <person name="Goodwin L."/>
            <person name="Pitluck S."/>
            <person name="Ivanova N."/>
            <person name="Mavromatis K."/>
            <person name="Mikhailova N."/>
            <person name="Pati A."/>
            <person name="Chen A."/>
            <person name="Palaniappan K."/>
            <person name="Land M."/>
            <person name="Hauser L."/>
            <person name="Chang Y.J."/>
            <person name="Jeffries C.D."/>
            <person name="Chain P."/>
            <person name="Saunders E."/>
            <person name="Detter J.C."/>
            <person name="Brettin T."/>
            <person name="Rohde M."/>
            <person name="Goker M."/>
            <person name="Bristow J."/>
            <person name="Eisen J.A."/>
            <person name="Markowitz V."/>
            <person name="Hugenholtz P."/>
            <person name="Kyrpides N.C."/>
            <person name="Klenk H.P."/>
            <person name="Lucas S."/>
        </authorList>
    </citation>
    <scope>NUCLEOTIDE SEQUENCE [LARGE SCALE GENOMIC DNA]</scope>
    <source>
        <strain evidence="4">ATCC 43595 / DSM 2588 / LMG 13176 / NBRC 15968 / NCIMB 11800 / UQM 2034</strain>
    </source>
</reference>
<dbReference type="SUPFAM" id="SSF52172">
    <property type="entry name" value="CheY-like"/>
    <property type="match status" value="1"/>
</dbReference>
<feature type="domain" description="Response regulatory" evidence="2">
    <location>
        <begin position="63"/>
        <end position="185"/>
    </location>
</feature>
<evidence type="ECO:0000256" key="1">
    <source>
        <dbReference type="PROSITE-ProRule" id="PRU00169"/>
    </source>
</evidence>
<reference evidence="4" key="1">
    <citation type="submission" date="2009-08" db="EMBL/GenBank/DDBJ databases">
        <title>The complete genome of Chitinophaga pinensis DSM 2588.</title>
        <authorList>
            <consortium name="US DOE Joint Genome Institute (JGI-PGF)"/>
            <person name="Lucas S."/>
            <person name="Copeland A."/>
            <person name="Lapidus A."/>
            <person name="Glavina del Rio T."/>
            <person name="Dalin E."/>
            <person name="Tice H."/>
            <person name="Bruce D."/>
            <person name="Goodwin L."/>
            <person name="Pitluck S."/>
            <person name="Kyrpides N."/>
            <person name="Mavromatis K."/>
            <person name="Ivanova N."/>
            <person name="Mikhailova N."/>
            <person name="Sims D."/>
            <person name="Meinche L."/>
            <person name="Brettin T."/>
            <person name="Detter J.C."/>
            <person name="Han C."/>
            <person name="Larimer F."/>
            <person name="Land M."/>
            <person name="Hauser L."/>
            <person name="Markowitz V."/>
            <person name="Cheng J.-F."/>
            <person name="Hugenholtz P."/>
            <person name="Woyke T."/>
            <person name="Wu D."/>
            <person name="Spring S."/>
            <person name="Klenk H.-P."/>
            <person name="Eisen J.A."/>
        </authorList>
    </citation>
    <scope>NUCLEOTIDE SEQUENCE [LARGE SCALE GENOMIC DNA]</scope>
    <source>
        <strain evidence="4">ATCC 43595 / DSM 2588 / LMG 13176 / NBRC 15968 / NCIMB 11800 / UQM 2034</strain>
    </source>
</reference>
<organism evidence="3 4">
    <name type="scientific">Chitinophaga pinensis (strain ATCC 43595 / DSM 2588 / LMG 13176 / NBRC 15968 / NCIMB 11800 / UQM 2034)</name>
    <dbReference type="NCBI Taxonomy" id="485918"/>
    <lineage>
        <taxon>Bacteria</taxon>
        <taxon>Pseudomonadati</taxon>
        <taxon>Bacteroidota</taxon>
        <taxon>Chitinophagia</taxon>
        <taxon>Chitinophagales</taxon>
        <taxon>Chitinophagaceae</taxon>
        <taxon>Chitinophaga</taxon>
    </lineage>
</organism>
<proteinExistence type="predicted"/>
<dbReference type="Proteomes" id="UP000002215">
    <property type="component" value="Chromosome"/>
</dbReference>
<dbReference type="PROSITE" id="PS50110">
    <property type="entry name" value="RESPONSE_REGULATORY"/>
    <property type="match status" value="1"/>
</dbReference>
<dbReference type="InterPro" id="IPR011006">
    <property type="entry name" value="CheY-like_superfamily"/>
</dbReference>
<name>A0A979G7W6_CHIPD</name>
<feature type="modified residue" description="4-aspartylphosphate" evidence="1">
    <location>
        <position position="116"/>
    </location>
</feature>